<reference evidence="3" key="1">
    <citation type="submission" date="2021-04" db="EMBL/GenBank/DDBJ databases">
        <title>Genome based classification of Actinospica acidithermotolerans sp. nov., an actinobacterium isolated from an Indonesian hot spring.</title>
        <authorList>
            <person name="Kusuma A.B."/>
            <person name="Putra K.E."/>
            <person name="Nafisah S."/>
            <person name="Loh J."/>
            <person name="Nouioui I."/>
            <person name="Goodfellow M."/>
        </authorList>
    </citation>
    <scope>NUCLEOTIDE SEQUENCE</scope>
    <source>
        <strain evidence="3">CSCA 57</strain>
    </source>
</reference>
<evidence type="ECO:0000256" key="1">
    <source>
        <dbReference type="ARBA" id="ARBA00008710"/>
    </source>
</evidence>
<comment type="caution">
    <text evidence="3">The sequence shown here is derived from an EMBL/GenBank/DDBJ whole genome shotgun (WGS) entry which is preliminary data.</text>
</comment>
<accession>A0A941IVE7</accession>
<comment type="catalytic activity">
    <reaction evidence="2">
        <text>oxidized coenzyme F420-(gamma-L-Glu)(n) + a quinol + H(+) = reduced coenzyme F420-(gamma-L-Glu)(n) + a quinone</text>
        <dbReference type="Rhea" id="RHEA:39663"/>
        <dbReference type="Rhea" id="RHEA-COMP:12939"/>
        <dbReference type="Rhea" id="RHEA-COMP:14378"/>
        <dbReference type="ChEBI" id="CHEBI:15378"/>
        <dbReference type="ChEBI" id="CHEBI:24646"/>
        <dbReference type="ChEBI" id="CHEBI:132124"/>
        <dbReference type="ChEBI" id="CHEBI:133980"/>
        <dbReference type="ChEBI" id="CHEBI:139511"/>
    </reaction>
</comment>
<evidence type="ECO:0000256" key="2">
    <source>
        <dbReference type="ARBA" id="ARBA00049106"/>
    </source>
</evidence>
<dbReference type="RefSeq" id="WP_212531511.1">
    <property type="nucleotide sequence ID" value="NZ_JAGSOG010000177.1"/>
</dbReference>
<dbReference type="EMBL" id="JAGSOG010000177">
    <property type="protein sequence ID" value="MBR7837041.1"/>
    <property type="molecule type" value="Genomic_DNA"/>
</dbReference>
<gene>
    <name evidence="3" type="ORF">KDL01_27440</name>
</gene>
<evidence type="ECO:0000313" key="3">
    <source>
        <dbReference type="EMBL" id="MBR7837041.1"/>
    </source>
</evidence>
<dbReference type="Proteomes" id="UP000675781">
    <property type="component" value="Unassembled WGS sequence"/>
</dbReference>
<proteinExistence type="inferred from homology"/>
<organism evidence="3 4">
    <name type="scientific">Actinospica durhamensis</name>
    <dbReference type="NCBI Taxonomy" id="1508375"/>
    <lineage>
        <taxon>Bacteria</taxon>
        <taxon>Bacillati</taxon>
        <taxon>Actinomycetota</taxon>
        <taxon>Actinomycetes</taxon>
        <taxon>Catenulisporales</taxon>
        <taxon>Actinospicaceae</taxon>
        <taxon>Actinospica</taxon>
    </lineage>
</organism>
<dbReference type="GO" id="GO:0070967">
    <property type="term" value="F:coenzyme F420 binding"/>
    <property type="evidence" value="ECO:0007669"/>
    <property type="project" value="TreeGrafter"/>
</dbReference>
<dbReference type="PANTHER" id="PTHR39428">
    <property type="entry name" value="F420H(2)-DEPENDENT QUINONE REDUCTASE RV1261C"/>
    <property type="match status" value="1"/>
</dbReference>
<sequence>MSGTETPFDESKVVDSPSDWVNSHIQTYVRTDGAEGHEFRGGAPILLLTVLGRKSGVWRRTALIYGRAGDAYVVVASKGGAPTHPVWYTNLVAHPEVHVQVKGEKFTARARVAEGEERTRLWTVMSGIWPDYDAYQAHTPREIPIVVLDPVK</sequence>
<dbReference type="InterPro" id="IPR004378">
    <property type="entry name" value="F420H2_quin_Rdtase"/>
</dbReference>
<dbReference type="Pfam" id="PF04075">
    <property type="entry name" value="F420H2_quin_red"/>
    <property type="match status" value="1"/>
</dbReference>
<dbReference type="NCBIfam" id="TIGR00026">
    <property type="entry name" value="hi_GC_TIGR00026"/>
    <property type="match status" value="1"/>
</dbReference>
<dbReference type="GO" id="GO:0005886">
    <property type="term" value="C:plasma membrane"/>
    <property type="evidence" value="ECO:0007669"/>
    <property type="project" value="TreeGrafter"/>
</dbReference>
<evidence type="ECO:0000313" key="4">
    <source>
        <dbReference type="Proteomes" id="UP000675781"/>
    </source>
</evidence>
<keyword evidence="4" id="KW-1185">Reference proteome</keyword>
<dbReference type="GO" id="GO:0016491">
    <property type="term" value="F:oxidoreductase activity"/>
    <property type="evidence" value="ECO:0007669"/>
    <property type="project" value="InterPro"/>
</dbReference>
<comment type="similarity">
    <text evidence="1">Belongs to the F420H(2)-dependent quinone reductase family.</text>
</comment>
<dbReference type="PANTHER" id="PTHR39428:SF1">
    <property type="entry name" value="F420H(2)-DEPENDENT QUINONE REDUCTASE RV1261C"/>
    <property type="match status" value="1"/>
</dbReference>
<dbReference type="AlphaFoldDB" id="A0A941IVE7"/>
<dbReference type="Gene3D" id="2.30.110.10">
    <property type="entry name" value="Electron Transport, Fmn-binding Protein, Chain A"/>
    <property type="match status" value="1"/>
</dbReference>
<protein>
    <submittedName>
        <fullName evidence="3">Nitroreductase family deazaflavin-dependent oxidoreductase</fullName>
    </submittedName>
</protein>
<dbReference type="InterPro" id="IPR012349">
    <property type="entry name" value="Split_barrel_FMN-bd"/>
</dbReference>
<name>A0A941IVE7_9ACTN</name>